<keyword evidence="2" id="KW-0012">Acyltransferase</keyword>
<name>A0ABW0ZPD7_9ACTN</name>
<dbReference type="GO" id="GO:0016746">
    <property type="term" value="F:acyltransferase activity"/>
    <property type="evidence" value="ECO:0007669"/>
    <property type="project" value="UniProtKB-KW"/>
</dbReference>
<reference evidence="3" key="1">
    <citation type="journal article" date="2019" name="Int. J. Syst. Evol. Microbiol.">
        <title>The Global Catalogue of Microorganisms (GCM) 10K type strain sequencing project: providing services to taxonomists for standard genome sequencing and annotation.</title>
        <authorList>
            <consortium name="The Broad Institute Genomics Platform"/>
            <consortium name="The Broad Institute Genome Sequencing Center for Infectious Disease"/>
            <person name="Wu L."/>
            <person name="Ma J."/>
        </authorList>
    </citation>
    <scope>NUCLEOTIDE SEQUENCE [LARGE SCALE GENOMIC DNA]</scope>
    <source>
        <strain evidence="3">KCTC 42087</strain>
    </source>
</reference>
<dbReference type="EMBL" id="JBHSON010000006">
    <property type="protein sequence ID" value="MFC5745081.1"/>
    <property type="molecule type" value="Genomic_DNA"/>
</dbReference>
<dbReference type="SUPFAM" id="SSF55729">
    <property type="entry name" value="Acyl-CoA N-acyltransferases (Nat)"/>
    <property type="match status" value="1"/>
</dbReference>
<proteinExistence type="predicted"/>
<dbReference type="Gene3D" id="3.40.630.30">
    <property type="match status" value="1"/>
</dbReference>
<gene>
    <name evidence="2" type="ORF">ACFPZN_05595</name>
</gene>
<dbReference type="PROSITE" id="PS51186">
    <property type="entry name" value="GNAT"/>
    <property type="match status" value="1"/>
</dbReference>
<dbReference type="CDD" id="cd04301">
    <property type="entry name" value="NAT_SF"/>
    <property type="match status" value="1"/>
</dbReference>
<dbReference type="PANTHER" id="PTHR42791">
    <property type="entry name" value="GNAT FAMILY ACETYLTRANSFERASE"/>
    <property type="match status" value="1"/>
</dbReference>
<dbReference type="RefSeq" id="WP_378280706.1">
    <property type="nucleotide sequence ID" value="NZ_JBHSON010000006.1"/>
</dbReference>
<accession>A0ABW0ZPD7</accession>
<dbReference type="Pfam" id="PF00583">
    <property type="entry name" value="Acetyltransf_1"/>
    <property type="match status" value="1"/>
</dbReference>
<comment type="caution">
    <text evidence="2">The sequence shown here is derived from an EMBL/GenBank/DDBJ whole genome shotgun (WGS) entry which is preliminary data.</text>
</comment>
<evidence type="ECO:0000313" key="3">
    <source>
        <dbReference type="Proteomes" id="UP001596074"/>
    </source>
</evidence>
<dbReference type="PANTHER" id="PTHR42791:SF1">
    <property type="entry name" value="N-ACETYLTRANSFERASE DOMAIN-CONTAINING PROTEIN"/>
    <property type="match status" value="1"/>
</dbReference>
<dbReference type="InterPro" id="IPR016181">
    <property type="entry name" value="Acyl_CoA_acyltransferase"/>
</dbReference>
<dbReference type="InterPro" id="IPR000182">
    <property type="entry name" value="GNAT_dom"/>
</dbReference>
<evidence type="ECO:0000259" key="1">
    <source>
        <dbReference type="PROSITE" id="PS51186"/>
    </source>
</evidence>
<feature type="domain" description="N-acetyltransferase" evidence="1">
    <location>
        <begin position="56"/>
        <end position="196"/>
    </location>
</feature>
<evidence type="ECO:0000313" key="2">
    <source>
        <dbReference type="EMBL" id="MFC5745081.1"/>
    </source>
</evidence>
<sequence>MPSDAAVRPAEIADVPRAARTLRRAFADNVFTRHVIAADDHLRRLEEFQELFVARIGLPHGRVWVAGDVEAVSVWTTPETGPEIFAELASRFAELAGDRLAAYETAETAMAAHRPRGPVWFLGVVGVDPARQGSGLGRAVIRPGLEAAERDGVPAFLETSEARNVAFYERLGFEVTAEYPLPLGGLTTWSMIRRPRRGSVLPP</sequence>
<dbReference type="InterPro" id="IPR052523">
    <property type="entry name" value="Trichothecene_AcTrans"/>
</dbReference>
<organism evidence="2 3">
    <name type="scientific">Actinomadura rugatobispora</name>
    <dbReference type="NCBI Taxonomy" id="1994"/>
    <lineage>
        <taxon>Bacteria</taxon>
        <taxon>Bacillati</taxon>
        <taxon>Actinomycetota</taxon>
        <taxon>Actinomycetes</taxon>
        <taxon>Streptosporangiales</taxon>
        <taxon>Thermomonosporaceae</taxon>
        <taxon>Actinomadura</taxon>
    </lineage>
</organism>
<dbReference type="EC" id="2.3.-.-" evidence="2"/>
<keyword evidence="3" id="KW-1185">Reference proteome</keyword>
<dbReference type="Proteomes" id="UP001596074">
    <property type="component" value="Unassembled WGS sequence"/>
</dbReference>
<protein>
    <submittedName>
        <fullName evidence="2">GNAT family N-acetyltransferase</fullName>
        <ecNumber evidence="2">2.3.-.-</ecNumber>
    </submittedName>
</protein>
<keyword evidence="2" id="KW-0808">Transferase</keyword>